<accession>A0A1I5DMX5</accession>
<name>A0A1I5DMX5_9FLAO</name>
<gene>
    <name evidence="2" type="ORF">SAMN04487989_10923</name>
</gene>
<keyword evidence="1" id="KW-1133">Transmembrane helix</keyword>
<evidence type="ECO:0008006" key="4">
    <source>
        <dbReference type="Google" id="ProtNLM"/>
    </source>
</evidence>
<feature type="transmembrane region" description="Helical" evidence="1">
    <location>
        <begin position="51"/>
        <end position="71"/>
    </location>
</feature>
<dbReference type="AlphaFoldDB" id="A0A1I5DMX5"/>
<keyword evidence="1" id="KW-0812">Transmembrane</keyword>
<keyword evidence="3" id="KW-1185">Reference proteome</keyword>
<sequence>MFKIINDWKLLLLLCLTLGLAPFFPEPHVWGKIKWVLGGAKNMTLMDWFDLLFHGFPFILLIRYVVLKLVWKKL</sequence>
<dbReference type="EMBL" id="FOVN01000009">
    <property type="protein sequence ID" value="SFO00507.1"/>
    <property type="molecule type" value="Genomic_DNA"/>
</dbReference>
<dbReference type="RefSeq" id="WP_092210012.1">
    <property type="nucleotide sequence ID" value="NZ_FOVN01000009.1"/>
</dbReference>
<organism evidence="2 3">
    <name type="scientific">Bizionia echini</name>
    <dbReference type="NCBI Taxonomy" id="649333"/>
    <lineage>
        <taxon>Bacteria</taxon>
        <taxon>Pseudomonadati</taxon>
        <taxon>Bacteroidota</taxon>
        <taxon>Flavobacteriia</taxon>
        <taxon>Flavobacteriales</taxon>
        <taxon>Flavobacteriaceae</taxon>
        <taxon>Bizionia</taxon>
    </lineage>
</organism>
<keyword evidence="1" id="KW-0472">Membrane</keyword>
<proteinExistence type="predicted"/>
<protein>
    <recommendedName>
        <fullName evidence="4">RND transporter</fullName>
    </recommendedName>
</protein>
<dbReference type="OrthoDB" id="1467821at2"/>
<evidence type="ECO:0000313" key="2">
    <source>
        <dbReference type="EMBL" id="SFO00507.1"/>
    </source>
</evidence>
<dbReference type="STRING" id="649333.SAMN04487989_10923"/>
<evidence type="ECO:0000313" key="3">
    <source>
        <dbReference type="Proteomes" id="UP000198705"/>
    </source>
</evidence>
<reference evidence="3" key="1">
    <citation type="submission" date="2016-10" db="EMBL/GenBank/DDBJ databases">
        <authorList>
            <person name="Varghese N."/>
            <person name="Submissions S."/>
        </authorList>
    </citation>
    <scope>NUCLEOTIDE SEQUENCE [LARGE SCALE GENOMIC DNA]</scope>
    <source>
        <strain evidence="3">DSM 23925</strain>
    </source>
</reference>
<dbReference type="Proteomes" id="UP000198705">
    <property type="component" value="Unassembled WGS sequence"/>
</dbReference>
<evidence type="ECO:0000256" key="1">
    <source>
        <dbReference type="SAM" id="Phobius"/>
    </source>
</evidence>